<name>A0AAW0U2P4_SCYPA</name>
<dbReference type="EMBL" id="JARAKH010000020">
    <property type="protein sequence ID" value="KAK8393746.1"/>
    <property type="molecule type" value="Genomic_DNA"/>
</dbReference>
<dbReference type="Proteomes" id="UP001487740">
    <property type="component" value="Unassembled WGS sequence"/>
</dbReference>
<keyword evidence="2" id="KW-0812">Transmembrane</keyword>
<sequence length="651" mass="70267">MSPRRHRPRQYDGKYVYRRRKVQDRVRENSVVKTFGPLNRSFSIDLPRIVVHPGDTDAPGEELYVLRQTKSSQDLSDDKSSINEDTTSGSEEQQESNAAARSRWKSDNIRNRLLKSVARREGDKVTLLVPLMPVYGRNAGDAIRSWIRTNTQESRWSTSAMAHRYLASPVRSVGTQTDPIITITASSSSSTPCRRVGGDGDDASSSHHYSPSGWDRLVDMENIGTRLRASTPHKSQDLASEGASAECSVEVRGGGQAVGVGGQQVGSARRMPDPVEVSSVTYLSVPETPVSRRPSTADLVIEKLQVEKVEGGGLSIQGVSLASNCHVTLCVFGVFFMLAGVVLSYISYSVTLGADEEGSEGKEKGPEEHLASVSQMRMIGPAFLVVGFLMVGLGITLFVLARKISRDEKAKQLVISEQQLCELESSFSYSAASPMHTAYPAPNQPYPILAVRRNSWWVDSMPKDAATSAEAQDSAVQCPSPIEESVGGTPTRILTPVPLELLPDLSDPIADIACFPPSSTQTGFSPDAQSPPPSRDDGDMDKEANLMEVRSDIPTLFTAAQEIRPSSTLSRIPSGEAAPPRLTNGQDMRGGMLKPSSAAQSRSHGVSVPSSAGQIPSIQVTAATPVLPPLPRLSRHHSSRPDSRPTTADSR</sequence>
<evidence type="ECO:0000256" key="2">
    <source>
        <dbReference type="SAM" id="Phobius"/>
    </source>
</evidence>
<feature type="region of interest" description="Disordered" evidence="1">
    <location>
        <begin position="185"/>
        <end position="212"/>
    </location>
</feature>
<feature type="region of interest" description="Disordered" evidence="1">
    <location>
        <begin position="559"/>
        <end position="651"/>
    </location>
</feature>
<feature type="transmembrane region" description="Helical" evidence="2">
    <location>
        <begin position="327"/>
        <end position="348"/>
    </location>
</feature>
<organism evidence="3 4">
    <name type="scientific">Scylla paramamosain</name>
    <name type="common">Mud crab</name>
    <dbReference type="NCBI Taxonomy" id="85552"/>
    <lineage>
        <taxon>Eukaryota</taxon>
        <taxon>Metazoa</taxon>
        <taxon>Ecdysozoa</taxon>
        <taxon>Arthropoda</taxon>
        <taxon>Crustacea</taxon>
        <taxon>Multicrustacea</taxon>
        <taxon>Malacostraca</taxon>
        <taxon>Eumalacostraca</taxon>
        <taxon>Eucarida</taxon>
        <taxon>Decapoda</taxon>
        <taxon>Pleocyemata</taxon>
        <taxon>Brachyura</taxon>
        <taxon>Eubrachyura</taxon>
        <taxon>Portunoidea</taxon>
        <taxon>Portunidae</taxon>
        <taxon>Portuninae</taxon>
        <taxon>Scylla</taxon>
    </lineage>
</organism>
<keyword evidence="4" id="KW-1185">Reference proteome</keyword>
<feature type="compositionally biased region" description="Polar residues" evidence="1">
    <location>
        <begin position="517"/>
        <end position="528"/>
    </location>
</feature>
<feature type="region of interest" description="Disordered" evidence="1">
    <location>
        <begin position="510"/>
        <end position="541"/>
    </location>
</feature>
<comment type="caution">
    <text evidence="3">The sequence shown here is derived from an EMBL/GenBank/DDBJ whole genome shotgun (WGS) entry which is preliminary data.</text>
</comment>
<dbReference type="AlphaFoldDB" id="A0AAW0U2P4"/>
<evidence type="ECO:0000313" key="4">
    <source>
        <dbReference type="Proteomes" id="UP001487740"/>
    </source>
</evidence>
<gene>
    <name evidence="3" type="ORF">O3P69_006806</name>
</gene>
<feature type="compositionally biased region" description="Polar residues" evidence="1">
    <location>
        <begin position="597"/>
        <end position="622"/>
    </location>
</feature>
<proteinExistence type="predicted"/>
<feature type="compositionally biased region" description="Polar residues" evidence="1">
    <location>
        <begin position="83"/>
        <end position="99"/>
    </location>
</feature>
<evidence type="ECO:0000256" key="1">
    <source>
        <dbReference type="SAM" id="MobiDB-lite"/>
    </source>
</evidence>
<keyword evidence="2" id="KW-0472">Membrane</keyword>
<keyword evidence="2" id="KW-1133">Transmembrane helix</keyword>
<feature type="transmembrane region" description="Helical" evidence="2">
    <location>
        <begin position="378"/>
        <end position="401"/>
    </location>
</feature>
<accession>A0AAW0U2P4</accession>
<evidence type="ECO:0000313" key="3">
    <source>
        <dbReference type="EMBL" id="KAK8393746.1"/>
    </source>
</evidence>
<feature type="region of interest" description="Disordered" evidence="1">
    <location>
        <begin position="69"/>
        <end position="104"/>
    </location>
</feature>
<reference evidence="3 4" key="1">
    <citation type="submission" date="2023-03" db="EMBL/GenBank/DDBJ databases">
        <title>High-quality genome of Scylla paramamosain provides insights in environmental adaptation.</title>
        <authorList>
            <person name="Zhang L."/>
        </authorList>
    </citation>
    <scope>NUCLEOTIDE SEQUENCE [LARGE SCALE GENOMIC DNA]</scope>
    <source>
        <strain evidence="3">LZ_2023a</strain>
        <tissue evidence="3">Muscle</tissue>
    </source>
</reference>
<protein>
    <submittedName>
        <fullName evidence="3">Uncharacterized protein</fullName>
    </submittedName>
</protein>